<feature type="domain" description="MCM C-terminal AAA(+) ATPase" evidence="5">
    <location>
        <begin position="401"/>
        <end position="607"/>
    </location>
</feature>
<proteinExistence type="inferred from homology"/>
<dbReference type="InterPro" id="IPR031327">
    <property type="entry name" value="MCM"/>
</dbReference>
<dbReference type="SMART" id="SM00382">
    <property type="entry name" value="AAA"/>
    <property type="match status" value="1"/>
</dbReference>
<evidence type="ECO:0000313" key="6">
    <source>
        <dbReference type="Proteomes" id="UP000515125"/>
    </source>
</evidence>
<evidence type="ECO:0000313" key="7">
    <source>
        <dbReference type="RefSeq" id="XP_026191299.1"/>
    </source>
</evidence>
<evidence type="ECO:0000256" key="4">
    <source>
        <dbReference type="SAM" id="MobiDB-lite"/>
    </source>
</evidence>
<sequence length="976" mass="104926">MASYIDDEIEGTLGGGPTEGGNLMGATSLDMTQAPSRRAATSVATATATEADIDHRAEALAQQQLGIESSRERTARVRALTEVFQQSLAALPGVVQQLDVLQQSAAAICTGSAPPPHKEGRLPVSSGLSPRLLLPVADLVSLTDFTFYAHPIISHPCAALPALEAAVAEEWKARGALGPPPRVGVSGWLGTDHVTPRGLSSSKLNRLVCVEGVVNRCSVVHPKLQRAVYLTESVLQQPPQGAGGAPEGALPDPEREVHLRSFFDATDLDKDIRDAQPPPEKDPEGRKVNRQEVGYCQYENHQKFYIQEAPETSPTGQLPRWVEVAAEGDLCDSIKCGDRVRVYGVYRPRAGPVNNQTSGYVRPLLVANNIEVLSAAARASMLQSVPADLLNLKAFASRKDLLQVLSRSLAPAVCGHETIKRGLMLMLSGGSERRSQTGHRVRGDIHVLLVGDPSAGKSQLLRFVLGLVPGAVSATGRGSSGVGLTAAVVADPDTGERRVEGGAMVLADRSIVCIDEFDKMQHSDRVAIHEVMEQQTVTVAKAGIHTTLNARCSVLAAANPLYGCWSSDLSFRSQLAFEDSLMTRFDLIFIVRDATTSEEDDRLAEAVLRNVTEKAKPAAAATAAEERRNQADGFIQPQGDMHKQSNPSRTDTQQEEQEPTRAFYRRNEMLYYDKQGHEHECLTHEFLRKYIALVRSGGLTDNEQQQPQEQQLEGPQLSDDAAAALVEFYGEIRQRAHQQKKGGSEEGVAASLMQAVTEDVRVSKQLLLFSLFGEALGGDSGCAGSGSEGESSDAQEESDDDESDADEDDIPVRRTTAADRALRWAPSSALAGIARGLREDGTTASAKDARTAADVPSRTATEDEVASQFEGLGLAESKKRRTRRAVDPQERQGALQALHAQGLSGDVLHSLITNCLKELDEGSGVSEAALLKAVAARAETRNLRAPTAEEFTTALQELNSKDSAPILVHDGLVYEC</sequence>
<protein>
    <submittedName>
        <fullName evidence="7">DNA replication licensing factor MCM3-like</fullName>
    </submittedName>
</protein>
<dbReference type="PROSITE" id="PS50051">
    <property type="entry name" value="MCM_2"/>
    <property type="match status" value="1"/>
</dbReference>
<feature type="region of interest" description="Disordered" evidence="4">
    <location>
        <begin position="780"/>
        <end position="811"/>
    </location>
</feature>
<dbReference type="InterPro" id="IPR027417">
    <property type="entry name" value="P-loop_NTPase"/>
</dbReference>
<reference evidence="7" key="1">
    <citation type="submission" date="2025-08" db="UniProtKB">
        <authorList>
            <consortium name="RefSeq"/>
        </authorList>
    </citation>
    <scope>IDENTIFICATION</scope>
</reference>
<dbReference type="SUPFAM" id="SSF52540">
    <property type="entry name" value="P-loop containing nucleoside triphosphate hydrolases"/>
    <property type="match status" value="1"/>
</dbReference>
<dbReference type="PANTHER" id="PTHR11630">
    <property type="entry name" value="DNA REPLICATION LICENSING FACTOR MCM FAMILY MEMBER"/>
    <property type="match status" value="1"/>
</dbReference>
<dbReference type="GO" id="GO:0017116">
    <property type="term" value="F:single-stranded DNA helicase activity"/>
    <property type="evidence" value="ECO:0007669"/>
    <property type="project" value="TreeGrafter"/>
</dbReference>
<dbReference type="Gene3D" id="2.20.28.10">
    <property type="match status" value="1"/>
</dbReference>
<dbReference type="Gene3D" id="2.40.50.140">
    <property type="entry name" value="Nucleic acid-binding proteins"/>
    <property type="match status" value="1"/>
</dbReference>
<evidence type="ECO:0000256" key="1">
    <source>
        <dbReference type="ARBA" id="ARBA00022741"/>
    </source>
</evidence>
<dbReference type="InterPro" id="IPR001208">
    <property type="entry name" value="MCM_dom"/>
</dbReference>
<feature type="compositionally biased region" description="Acidic residues" evidence="4">
    <location>
        <begin position="790"/>
        <end position="809"/>
    </location>
</feature>
<dbReference type="PANTHER" id="PTHR11630:SF46">
    <property type="entry name" value="DNA REPLICATION LICENSING FACTOR MCM3-RELATED"/>
    <property type="match status" value="1"/>
</dbReference>
<feature type="compositionally biased region" description="Gly residues" evidence="4">
    <location>
        <begin position="12"/>
        <end position="23"/>
    </location>
</feature>
<keyword evidence="1 3" id="KW-0547">Nucleotide-binding</keyword>
<dbReference type="GO" id="GO:0000727">
    <property type="term" value="P:double-strand break repair via break-induced replication"/>
    <property type="evidence" value="ECO:0007669"/>
    <property type="project" value="TreeGrafter"/>
</dbReference>
<dbReference type="GeneID" id="113146872"/>
<dbReference type="GO" id="GO:0005634">
    <property type="term" value="C:nucleus"/>
    <property type="evidence" value="ECO:0007669"/>
    <property type="project" value="TreeGrafter"/>
</dbReference>
<keyword evidence="3" id="KW-0238">DNA-binding</keyword>
<feature type="region of interest" description="Disordered" evidence="4">
    <location>
        <begin position="841"/>
        <end position="861"/>
    </location>
</feature>
<dbReference type="GO" id="GO:0005524">
    <property type="term" value="F:ATP binding"/>
    <property type="evidence" value="ECO:0007669"/>
    <property type="project" value="UniProtKB-KW"/>
</dbReference>
<name>A0A6P6RUX0_9EIME</name>
<evidence type="ECO:0000256" key="3">
    <source>
        <dbReference type="RuleBase" id="RU004070"/>
    </source>
</evidence>
<dbReference type="Pfam" id="PF17207">
    <property type="entry name" value="MCM_OB"/>
    <property type="match status" value="1"/>
</dbReference>
<dbReference type="AlphaFoldDB" id="A0A6P6RUX0"/>
<keyword evidence="6" id="KW-1185">Reference proteome</keyword>
<dbReference type="GO" id="GO:0042555">
    <property type="term" value="C:MCM complex"/>
    <property type="evidence" value="ECO:0007669"/>
    <property type="project" value="TreeGrafter"/>
</dbReference>
<organism evidence="6 7">
    <name type="scientific">Cyclospora cayetanensis</name>
    <dbReference type="NCBI Taxonomy" id="88456"/>
    <lineage>
        <taxon>Eukaryota</taxon>
        <taxon>Sar</taxon>
        <taxon>Alveolata</taxon>
        <taxon>Apicomplexa</taxon>
        <taxon>Conoidasida</taxon>
        <taxon>Coccidia</taxon>
        <taxon>Eucoccidiorida</taxon>
        <taxon>Eimeriorina</taxon>
        <taxon>Eimeriidae</taxon>
        <taxon>Cyclospora</taxon>
    </lineage>
</organism>
<dbReference type="InterPro" id="IPR003593">
    <property type="entry name" value="AAA+_ATPase"/>
</dbReference>
<dbReference type="InterPro" id="IPR012340">
    <property type="entry name" value="NA-bd_OB-fold"/>
</dbReference>
<dbReference type="GO" id="GO:1902975">
    <property type="term" value="P:mitotic DNA replication initiation"/>
    <property type="evidence" value="ECO:0007669"/>
    <property type="project" value="TreeGrafter"/>
</dbReference>
<feature type="region of interest" description="Disordered" evidence="4">
    <location>
        <begin position="1"/>
        <end position="27"/>
    </location>
</feature>
<dbReference type="SMART" id="SM00350">
    <property type="entry name" value="MCM"/>
    <property type="match status" value="1"/>
</dbReference>
<dbReference type="Proteomes" id="UP000515125">
    <property type="component" value="Unplaced"/>
</dbReference>
<comment type="similarity">
    <text evidence="3">Belongs to the MCM family.</text>
</comment>
<accession>A0A6P6RUX0</accession>
<dbReference type="GO" id="GO:0003697">
    <property type="term" value="F:single-stranded DNA binding"/>
    <property type="evidence" value="ECO:0007669"/>
    <property type="project" value="TreeGrafter"/>
</dbReference>
<feature type="compositionally biased region" description="Acidic residues" evidence="4">
    <location>
        <begin position="1"/>
        <end position="10"/>
    </location>
</feature>
<feature type="region of interest" description="Disordered" evidence="4">
    <location>
        <begin position="633"/>
        <end position="660"/>
    </location>
</feature>
<dbReference type="SUPFAM" id="SSF50249">
    <property type="entry name" value="Nucleic acid-binding proteins"/>
    <property type="match status" value="1"/>
</dbReference>
<evidence type="ECO:0000259" key="5">
    <source>
        <dbReference type="PROSITE" id="PS50051"/>
    </source>
</evidence>
<keyword evidence="2 3" id="KW-0067">ATP-binding</keyword>
<dbReference type="Pfam" id="PF00493">
    <property type="entry name" value="MCM"/>
    <property type="match status" value="1"/>
</dbReference>
<dbReference type="GO" id="GO:0006271">
    <property type="term" value="P:DNA strand elongation involved in DNA replication"/>
    <property type="evidence" value="ECO:0007669"/>
    <property type="project" value="TreeGrafter"/>
</dbReference>
<feature type="region of interest" description="Disordered" evidence="4">
    <location>
        <begin position="268"/>
        <end position="288"/>
    </location>
</feature>
<dbReference type="OrthoDB" id="1882346at2759"/>
<evidence type="ECO:0000256" key="2">
    <source>
        <dbReference type="ARBA" id="ARBA00022840"/>
    </source>
</evidence>
<dbReference type="PRINTS" id="PR01657">
    <property type="entry name" value="MCMFAMILY"/>
</dbReference>
<gene>
    <name evidence="7" type="primary">LOC113146872</name>
</gene>
<feature type="compositionally biased region" description="Basic and acidic residues" evidence="4">
    <location>
        <begin position="841"/>
        <end position="851"/>
    </location>
</feature>
<dbReference type="RefSeq" id="XP_026191299.1">
    <property type="nucleotide sequence ID" value="XM_026335514.1"/>
</dbReference>
<dbReference type="InterPro" id="IPR033762">
    <property type="entry name" value="MCM_OB"/>
</dbReference>
<dbReference type="Gene3D" id="3.40.50.300">
    <property type="entry name" value="P-loop containing nucleotide triphosphate hydrolases"/>
    <property type="match status" value="1"/>
</dbReference>